<comment type="caution">
    <text evidence="1">The sequence shown here is derived from an EMBL/GenBank/DDBJ whole genome shotgun (WGS) entry which is preliminary data.</text>
</comment>
<evidence type="ECO:0000313" key="2">
    <source>
        <dbReference type="Proteomes" id="UP001201701"/>
    </source>
</evidence>
<dbReference type="Proteomes" id="UP001201701">
    <property type="component" value="Unassembled WGS sequence"/>
</dbReference>
<name>A0ABS9QKT1_9HYPH</name>
<accession>A0ABS9QKT1</accession>
<protein>
    <submittedName>
        <fullName evidence="1">Uncharacterized protein</fullName>
    </submittedName>
</protein>
<gene>
    <name evidence="1" type="ORF">L4923_20645</name>
</gene>
<keyword evidence="2" id="KW-1185">Reference proteome</keyword>
<sequence length="50" mass="5558">MTVVTPKSATDTSVRHVEADAVGQSRYTNDVHHRDDKHLDIPAMQDAIMP</sequence>
<organism evidence="1 2">
    <name type="scientific">Mesorhizobium retamae</name>
    <dbReference type="NCBI Taxonomy" id="2912854"/>
    <lineage>
        <taxon>Bacteria</taxon>
        <taxon>Pseudomonadati</taxon>
        <taxon>Pseudomonadota</taxon>
        <taxon>Alphaproteobacteria</taxon>
        <taxon>Hyphomicrobiales</taxon>
        <taxon>Phyllobacteriaceae</taxon>
        <taxon>Mesorhizobium</taxon>
    </lineage>
</organism>
<evidence type="ECO:0000313" key="1">
    <source>
        <dbReference type="EMBL" id="MCG7507448.1"/>
    </source>
</evidence>
<dbReference type="EMBL" id="JAKREW010000024">
    <property type="protein sequence ID" value="MCG7507448.1"/>
    <property type="molecule type" value="Genomic_DNA"/>
</dbReference>
<dbReference type="RefSeq" id="WP_239368595.1">
    <property type="nucleotide sequence ID" value="NZ_JAKREW010000024.1"/>
</dbReference>
<reference evidence="1 2" key="1">
    <citation type="submission" date="2022-02" db="EMBL/GenBank/DDBJ databases">
        <title>Draft genome sequence of Mezorhizobium retamae strain IRAMC:0171 isolated from Retama raetam nodules.</title>
        <authorList>
            <person name="Bengaied R."/>
            <person name="Sbissi I."/>
            <person name="Huber K."/>
            <person name="Ghodbane F."/>
            <person name="Nouioui I."/>
            <person name="Tarhouni M."/>
            <person name="Gtari M."/>
        </authorList>
    </citation>
    <scope>NUCLEOTIDE SEQUENCE [LARGE SCALE GENOMIC DNA]</scope>
    <source>
        <strain evidence="1 2">IRAMC:0171</strain>
    </source>
</reference>
<proteinExistence type="predicted"/>